<dbReference type="AlphaFoldDB" id="A0A1I0P0S3"/>
<name>A0A1I0P0S3_9FIRM</name>
<sequence>MKSTKKSLVVLGICTTMAIGTLVGFSGKLLPVTQAYGESSTDAQVVQVSDLVIKFLGVPEYEPNRYTKSSGGKWAPEELEKGLLIKADMKLGEGNPEGMMAPLKHSFADITAIVNAVQATGKITITYNGLTLDMEQGSNTAILNDGTTTKKLTMNGAVTPYFKAIEGEKSEDGSQYYACYLPVKFTAEALGGNVVWNQQMHRMEMGFAFYYTDAAIAPVLNDKGDYTTAGMEGDGNGYSKLAGKLTASGIADMMKAAVTVVDPVYQNADGGWGKTNVKYDLLNDTFTTLCKHAYSTFDNGSTYGQIKFLSRIIRLSKENPTLFVGYETQLSTVETGFWKGVKYMLNAQNALGGWPQYYPYGVGYFKNITLNDNAMQNVMFVISGLTYDSGLATDGAISNLYLDFAWARADIAAQTNPKVTSLGITSAAFQTCWDNALKFIVDAQIKVGNVTTGWSQQYTPITGKPTGGRAFEIPAITPNESLQVVKVLQNIKNPSPEVRNAIKSYTDWIQTVGFTGYTVVTISDRTRELAKDALLIKDPTATGKLFCRFYGLDTTGEYYGIDAAGKLTTSAFYEVFAGRNGIAQFTMNNGMSERRIGYSYLSGGADTNTKKLYDTWLSVVDK</sequence>
<dbReference type="EMBL" id="FOJI01000004">
    <property type="protein sequence ID" value="SEW07929.1"/>
    <property type="molecule type" value="Genomic_DNA"/>
</dbReference>
<reference evidence="1 2" key="1">
    <citation type="submission" date="2016-10" db="EMBL/GenBank/DDBJ databases">
        <authorList>
            <person name="de Groot N.N."/>
        </authorList>
    </citation>
    <scope>NUCLEOTIDE SEQUENCE [LARGE SCALE GENOMIC DNA]</scope>
    <source>
        <strain evidence="1 2">DSM 9179</strain>
    </source>
</reference>
<proteinExistence type="predicted"/>
<protein>
    <submittedName>
        <fullName evidence="1">Pectate lyase, PelA/Pel-15E family</fullName>
    </submittedName>
</protein>
<dbReference type="SUPFAM" id="SSF81853">
    <property type="entry name" value="Family 10 polysaccharide lyase"/>
    <property type="match status" value="1"/>
</dbReference>
<keyword evidence="1" id="KW-0456">Lyase</keyword>
<dbReference type="RefSeq" id="WP_170841325.1">
    <property type="nucleotide sequence ID" value="NZ_FOJI01000004.1"/>
</dbReference>
<dbReference type="Proteomes" id="UP000199701">
    <property type="component" value="Unassembled WGS sequence"/>
</dbReference>
<dbReference type="GO" id="GO:0016829">
    <property type="term" value="F:lyase activity"/>
    <property type="evidence" value="ECO:0007669"/>
    <property type="project" value="UniProtKB-KW"/>
</dbReference>
<dbReference type="STRING" id="99656.SAMN05421659_10478"/>
<keyword evidence="2" id="KW-1185">Reference proteome</keyword>
<dbReference type="Gene3D" id="3.30.457.10">
    <property type="entry name" value="Copper amine oxidase-like, N-terminal domain"/>
    <property type="match status" value="1"/>
</dbReference>
<evidence type="ECO:0000313" key="2">
    <source>
        <dbReference type="Proteomes" id="UP000199701"/>
    </source>
</evidence>
<organism evidence="1 2">
    <name type="scientific">[Clostridium] fimetarium</name>
    <dbReference type="NCBI Taxonomy" id="99656"/>
    <lineage>
        <taxon>Bacteria</taxon>
        <taxon>Bacillati</taxon>
        <taxon>Bacillota</taxon>
        <taxon>Clostridia</taxon>
        <taxon>Lachnospirales</taxon>
        <taxon>Lachnospiraceae</taxon>
    </lineage>
</organism>
<dbReference type="InterPro" id="IPR036582">
    <property type="entry name" value="Mao_N_sf"/>
</dbReference>
<dbReference type="Pfam" id="PF09492">
    <property type="entry name" value="Pec_lyase"/>
    <property type="match status" value="2"/>
</dbReference>
<gene>
    <name evidence="1" type="ORF">SAMN05421659_10478</name>
</gene>
<dbReference type="Gene3D" id="1.50.10.20">
    <property type="match status" value="1"/>
</dbReference>
<dbReference type="InterPro" id="IPR012669">
    <property type="entry name" value="Pectate_lyase"/>
</dbReference>
<evidence type="ECO:0000313" key="1">
    <source>
        <dbReference type="EMBL" id="SEW07929.1"/>
    </source>
</evidence>
<accession>A0A1I0P0S3</accession>